<evidence type="ECO:0000256" key="6">
    <source>
        <dbReference type="ARBA" id="ARBA00023235"/>
    </source>
</evidence>
<evidence type="ECO:0000313" key="9">
    <source>
        <dbReference type="Proteomes" id="UP000295063"/>
    </source>
</evidence>
<proteinExistence type="inferred from homology"/>
<dbReference type="GO" id="GO:0019698">
    <property type="term" value="P:D-galacturonate catabolic process"/>
    <property type="evidence" value="ECO:0007669"/>
    <property type="project" value="TreeGrafter"/>
</dbReference>
<dbReference type="UniPathway" id="UPA00246"/>
<name>A0A4R1PW80_9FIRM</name>
<reference evidence="8 9" key="1">
    <citation type="submission" date="2019-03" db="EMBL/GenBank/DDBJ databases">
        <title>Genomic Encyclopedia of Type Strains, Phase IV (KMG-IV): sequencing the most valuable type-strain genomes for metagenomic binning, comparative biology and taxonomic classification.</title>
        <authorList>
            <person name="Goeker M."/>
        </authorList>
    </citation>
    <scope>NUCLEOTIDE SEQUENCE [LARGE SCALE GENOMIC DNA]</scope>
    <source>
        <strain evidence="8 9">DSM 15969</strain>
    </source>
</reference>
<dbReference type="Gene3D" id="3.20.20.140">
    <property type="entry name" value="Metal-dependent hydrolases"/>
    <property type="match status" value="1"/>
</dbReference>
<sequence length="469" mass="53601">MKRFMDENFLLTNNTAEKLYHHYAKDMPIFDFHCHLNPREIAENKRYENITEVWLGGDHYKWRAMRANGVSEYFITGDAPAKEKFMKWAETLPQCIGNPLYHWTHQELKTYFGIDKLLSPATAEEIWETANALLQDDAFTAQGLIKRSNVKVLCTTDDPADSLEYHIELAKDTSFPVKVLPAFRPDKSFNIEKAGFAEWIKKIETVTEQEISSLPALFTALQLRIDFFHTAGCRISDHALDPIVFEAATEQEVDAILRKALLGGALNELEIRKYKTCIMLFLGKQYARLGWVMQLHIGTIRNNSTRMMRTLGPDTGFDAAADYIFAEALSKFLDKLDMTNELPKTILYCLNPRDYEVLATIGGCFQDGTVPGKIQLGSGWWYNDQKDGMLRQMTVLANIGLLSRFVGMLTDSRSFLSYTRHDYFRRLLCNLIGEWVEAGEAPHDMPLLGSMVQNICFINAQNYFGIDCN</sequence>
<dbReference type="SUPFAM" id="SSF51556">
    <property type="entry name" value="Metallo-dependent hydrolases"/>
    <property type="match status" value="1"/>
</dbReference>
<dbReference type="EMBL" id="SLUI01000013">
    <property type="protein sequence ID" value="TCL35189.1"/>
    <property type="molecule type" value="Genomic_DNA"/>
</dbReference>
<dbReference type="EC" id="5.3.1.12" evidence="4 7"/>
<dbReference type="PANTHER" id="PTHR30068:SF4">
    <property type="entry name" value="URONATE ISOMERASE"/>
    <property type="match status" value="1"/>
</dbReference>
<comment type="similarity">
    <text evidence="3 7">Belongs to the metallo-dependent hydrolases superfamily. Uronate isomerase family.</text>
</comment>
<dbReference type="GO" id="GO:0008880">
    <property type="term" value="F:glucuronate isomerase activity"/>
    <property type="evidence" value="ECO:0007669"/>
    <property type="project" value="UniProtKB-UniRule"/>
</dbReference>
<dbReference type="InterPro" id="IPR003766">
    <property type="entry name" value="Uronate_isomerase"/>
</dbReference>
<dbReference type="Proteomes" id="UP000295063">
    <property type="component" value="Unassembled WGS sequence"/>
</dbReference>
<gene>
    <name evidence="7" type="primary">uxaC</name>
    <name evidence="8" type="ORF">EV210_11329</name>
</gene>
<dbReference type="InterPro" id="IPR032466">
    <property type="entry name" value="Metal_Hydrolase"/>
</dbReference>
<organism evidence="8 9">
    <name type="scientific">Anaerospora hongkongensis</name>
    <dbReference type="NCBI Taxonomy" id="244830"/>
    <lineage>
        <taxon>Bacteria</taxon>
        <taxon>Bacillati</taxon>
        <taxon>Bacillota</taxon>
        <taxon>Negativicutes</taxon>
        <taxon>Selenomonadales</taxon>
        <taxon>Sporomusaceae</taxon>
        <taxon>Anaerospora</taxon>
    </lineage>
</organism>
<dbReference type="AlphaFoldDB" id="A0A4R1PW80"/>
<comment type="catalytic activity">
    <reaction evidence="7">
        <text>aldehydo-D-galacturonate = keto-D-tagaturonate</text>
        <dbReference type="Rhea" id="RHEA:27702"/>
        <dbReference type="ChEBI" id="CHEBI:12952"/>
        <dbReference type="ChEBI" id="CHEBI:17886"/>
    </reaction>
</comment>
<dbReference type="HAMAP" id="MF_00675">
    <property type="entry name" value="UxaC"/>
    <property type="match status" value="1"/>
</dbReference>
<evidence type="ECO:0000256" key="5">
    <source>
        <dbReference type="ARBA" id="ARBA00020555"/>
    </source>
</evidence>
<keyword evidence="9" id="KW-1185">Reference proteome</keyword>
<evidence type="ECO:0000256" key="2">
    <source>
        <dbReference type="ARBA" id="ARBA00004892"/>
    </source>
</evidence>
<dbReference type="PANTHER" id="PTHR30068">
    <property type="entry name" value="URONATE ISOMERASE"/>
    <property type="match status" value="1"/>
</dbReference>
<evidence type="ECO:0000256" key="7">
    <source>
        <dbReference type="HAMAP-Rule" id="MF_00675"/>
    </source>
</evidence>
<accession>A0A4R1PW80</accession>
<dbReference type="Gene3D" id="1.10.2020.10">
    <property type="entry name" value="uronate isomerase, domain 2, chain A"/>
    <property type="match status" value="1"/>
</dbReference>
<dbReference type="RefSeq" id="WP_132082607.1">
    <property type="nucleotide sequence ID" value="NZ_SLUI01000013.1"/>
</dbReference>
<evidence type="ECO:0000256" key="4">
    <source>
        <dbReference type="ARBA" id="ARBA00012546"/>
    </source>
</evidence>
<dbReference type="NCBIfam" id="NF002794">
    <property type="entry name" value="PRK02925.1"/>
    <property type="match status" value="1"/>
</dbReference>
<dbReference type="OrthoDB" id="9766564at2"/>
<dbReference type="GO" id="GO:0042840">
    <property type="term" value="P:D-glucuronate catabolic process"/>
    <property type="evidence" value="ECO:0007669"/>
    <property type="project" value="TreeGrafter"/>
</dbReference>
<evidence type="ECO:0000313" key="8">
    <source>
        <dbReference type="EMBL" id="TCL35189.1"/>
    </source>
</evidence>
<evidence type="ECO:0000256" key="3">
    <source>
        <dbReference type="ARBA" id="ARBA00008397"/>
    </source>
</evidence>
<protein>
    <recommendedName>
        <fullName evidence="5 7">Uronate isomerase</fullName>
        <ecNumber evidence="4 7">5.3.1.12</ecNumber>
    </recommendedName>
    <alternativeName>
        <fullName evidence="7">Glucuronate isomerase</fullName>
    </alternativeName>
    <alternativeName>
        <fullName evidence="7">Uronic isomerase</fullName>
    </alternativeName>
</protein>
<comment type="pathway">
    <text evidence="2 7">Carbohydrate metabolism; pentose and glucuronate interconversion.</text>
</comment>
<evidence type="ECO:0000256" key="1">
    <source>
        <dbReference type="ARBA" id="ARBA00001165"/>
    </source>
</evidence>
<keyword evidence="6 7" id="KW-0413">Isomerase</keyword>
<dbReference type="Pfam" id="PF02614">
    <property type="entry name" value="UxaC"/>
    <property type="match status" value="1"/>
</dbReference>
<comment type="catalytic activity">
    <reaction evidence="1 7">
        <text>D-glucuronate = D-fructuronate</text>
        <dbReference type="Rhea" id="RHEA:13049"/>
        <dbReference type="ChEBI" id="CHEBI:58720"/>
        <dbReference type="ChEBI" id="CHEBI:59863"/>
        <dbReference type="EC" id="5.3.1.12"/>
    </reaction>
</comment>
<comment type="caution">
    <text evidence="8">The sequence shown here is derived from an EMBL/GenBank/DDBJ whole genome shotgun (WGS) entry which is preliminary data.</text>
</comment>